<dbReference type="InterPro" id="IPR050287">
    <property type="entry name" value="MTA/SAH_deaminase"/>
</dbReference>
<gene>
    <name evidence="2" type="ORF">DFR85_07860</name>
</gene>
<dbReference type="PANTHER" id="PTHR43794">
    <property type="entry name" value="AMINOHYDROLASE SSNA-RELATED"/>
    <property type="match status" value="1"/>
</dbReference>
<feature type="domain" description="Amidohydrolase-related" evidence="1">
    <location>
        <begin position="52"/>
        <end position="341"/>
    </location>
</feature>
<evidence type="ECO:0000313" key="2">
    <source>
        <dbReference type="EMBL" id="AWR94520.1"/>
    </source>
</evidence>
<reference evidence="2 3" key="1">
    <citation type="submission" date="2018-05" db="EMBL/GenBank/DDBJ databases">
        <title>Complete Genome Sequences of Extremely Thermoacidophilic, Metal-Mobilizing Type-Strain Members of the Archaeal Family Sulfolobaceae: Acidianus brierleyi DSM-1651T, Acidianus sulfidivorans DSM-18786T, Metallosphaera hakonensis DSM-7519T, and Metallosphaera prunae DSM-10039T.</title>
        <authorList>
            <person name="Counts J.A."/>
            <person name="Kelly R.M."/>
        </authorList>
    </citation>
    <scope>NUCLEOTIDE SEQUENCE [LARGE SCALE GENOMIC DNA]</scope>
    <source>
        <strain evidence="2 3">DSM 1651</strain>
    </source>
</reference>
<dbReference type="SUPFAM" id="SSF51338">
    <property type="entry name" value="Composite domain of metallo-dependent hydrolases"/>
    <property type="match status" value="1"/>
</dbReference>
<dbReference type="GeneID" id="36832062"/>
<dbReference type="EMBL" id="CP029289">
    <property type="protein sequence ID" value="AWR94520.1"/>
    <property type="molecule type" value="Genomic_DNA"/>
</dbReference>
<accession>A0A2U9IEV2</accession>
<dbReference type="AlphaFoldDB" id="A0A2U9IEV2"/>
<keyword evidence="3" id="KW-1185">Reference proteome</keyword>
<evidence type="ECO:0000259" key="1">
    <source>
        <dbReference type="Pfam" id="PF01979"/>
    </source>
</evidence>
<dbReference type="KEGG" id="abri:DFR85_07860"/>
<dbReference type="RefSeq" id="WP_110270401.1">
    <property type="nucleotide sequence ID" value="NZ_CP029289.2"/>
</dbReference>
<dbReference type="Proteomes" id="UP000248044">
    <property type="component" value="Chromosome"/>
</dbReference>
<evidence type="ECO:0000313" key="3">
    <source>
        <dbReference type="Proteomes" id="UP000248044"/>
    </source>
</evidence>
<dbReference type="InterPro" id="IPR006680">
    <property type="entry name" value="Amidohydro-rel"/>
</dbReference>
<dbReference type="InterPro" id="IPR032466">
    <property type="entry name" value="Metal_Hydrolase"/>
</dbReference>
<protein>
    <recommendedName>
        <fullName evidence="1">Amidohydrolase-related domain-containing protein</fullName>
    </recommendedName>
</protein>
<dbReference type="PANTHER" id="PTHR43794:SF5">
    <property type="entry name" value="CHLOROHYDROLASE FAMILY PROTEIN"/>
    <property type="match status" value="1"/>
</dbReference>
<dbReference type="SUPFAM" id="SSF51556">
    <property type="entry name" value="Metallo-dependent hydrolases"/>
    <property type="match status" value="1"/>
</dbReference>
<sequence length="370" mass="42657">MENSSEIFNLGYVLIGKNLQVKRNVNIEISDNKIVHIGNGFDSKGKDYRNAILIPTLVNAHVHAGDFSFPEIGIDKPIGDLVSDPKSIKYKFFNKLKFIDIKRYIKDFLEYSKKFGIFTIMDFREQDIFGAKLAKEIKDELANELNYIILSRLDKKISKIRLKTLFELSDGYGISSSTTYNKADLIKINNIFHDKIIAIHISETLKQGLQNDLGYILKVIRPKIIIHGTHLFEEDFLELKDRNISLVTCPRSNLWFSNGIPRIDKMIDSKVNLLIGTDNGAWIDPNIWKDMELALLITRIRKPLSNYSKEILKAATTNISRILFKNYINEGLPARFIIIEGERSGIFRSHNLYQAIIKRGYNILYSRFTF</sequence>
<organism evidence="2 3">
    <name type="scientific">Acidianus brierleyi</name>
    <dbReference type="NCBI Taxonomy" id="41673"/>
    <lineage>
        <taxon>Archaea</taxon>
        <taxon>Thermoproteota</taxon>
        <taxon>Thermoprotei</taxon>
        <taxon>Sulfolobales</taxon>
        <taxon>Sulfolobaceae</taxon>
        <taxon>Acidianus</taxon>
    </lineage>
</organism>
<dbReference type="InterPro" id="IPR011059">
    <property type="entry name" value="Metal-dep_hydrolase_composite"/>
</dbReference>
<dbReference type="GO" id="GO:0016810">
    <property type="term" value="F:hydrolase activity, acting on carbon-nitrogen (but not peptide) bonds"/>
    <property type="evidence" value="ECO:0007669"/>
    <property type="project" value="InterPro"/>
</dbReference>
<proteinExistence type="predicted"/>
<dbReference type="OrthoDB" id="42910at2157"/>
<dbReference type="Gene3D" id="3.20.20.140">
    <property type="entry name" value="Metal-dependent hydrolases"/>
    <property type="match status" value="1"/>
</dbReference>
<name>A0A2U9IEV2_9CREN</name>
<dbReference type="Pfam" id="PF01979">
    <property type="entry name" value="Amidohydro_1"/>
    <property type="match status" value="1"/>
</dbReference>